<feature type="chain" id="PRO_5024992641" evidence="1">
    <location>
        <begin position="35"/>
        <end position="188"/>
    </location>
</feature>
<accession>A0A5N8W6K7</accession>
<comment type="caution">
    <text evidence="2">The sequence shown here is derived from an EMBL/GenBank/DDBJ whole genome shotgun (WGS) entry which is preliminary data.</text>
</comment>
<feature type="signal peptide" evidence="1">
    <location>
        <begin position="1"/>
        <end position="34"/>
    </location>
</feature>
<dbReference type="EMBL" id="VJZE01000201">
    <property type="protein sequence ID" value="MPY43120.1"/>
    <property type="molecule type" value="Genomic_DNA"/>
</dbReference>
<name>A0A5N8W6K7_9ACTN</name>
<keyword evidence="1" id="KW-0732">Signal</keyword>
<dbReference type="RefSeq" id="WP_152788043.1">
    <property type="nucleotide sequence ID" value="NZ_BAABEQ010000025.1"/>
</dbReference>
<reference evidence="2 3" key="1">
    <citation type="submission" date="2019-07" db="EMBL/GenBank/DDBJ databases">
        <title>New species of Amycolatopsis and Streptomyces.</title>
        <authorList>
            <person name="Duangmal K."/>
            <person name="Teo W.F.A."/>
            <person name="Lipun K."/>
        </authorList>
    </citation>
    <scope>NUCLEOTIDE SEQUENCE [LARGE SCALE GENOMIC DNA]</scope>
    <source>
        <strain evidence="2 3">TISTR 2346</strain>
    </source>
</reference>
<proteinExistence type="predicted"/>
<evidence type="ECO:0000313" key="2">
    <source>
        <dbReference type="EMBL" id="MPY43120.1"/>
    </source>
</evidence>
<evidence type="ECO:0000313" key="3">
    <source>
        <dbReference type="Proteomes" id="UP000326979"/>
    </source>
</evidence>
<evidence type="ECO:0000256" key="1">
    <source>
        <dbReference type="SAM" id="SignalP"/>
    </source>
</evidence>
<dbReference type="OrthoDB" id="3690812at2"/>
<dbReference type="Proteomes" id="UP000326979">
    <property type="component" value="Unassembled WGS sequence"/>
</dbReference>
<sequence length="188" mass="19136">MTPFPSLAKRLSLALAAVGMAAGLALGSPVTAQAQPNISVSCSAAGLTEFHPGVQLWPRPQQITYKGQPDSCTDNSGFGIREARLTASLQNVWLSCLAGGMGTGTGTATIEWAFDDGTRTSSTVDVSLDHSILNHGSVSGHVRSGLFAGQGFSGEFSTSLWGGAGACTIGIPAGGLTETSFTGQFSVL</sequence>
<keyword evidence="3" id="KW-1185">Reference proteome</keyword>
<protein>
    <submittedName>
        <fullName evidence="2">Uncharacterized protein</fullName>
    </submittedName>
</protein>
<organism evidence="2 3">
    <name type="scientific">Streptomyces phyllanthi</name>
    <dbReference type="NCBI Taxonomy" id="1803180"/>
    <lineage>
        <taxon>Bacteria</taxon>
        <taxon>Bacillati</taxon>
        <taxon>Actinomycetota</taxon>
        <taxon>Actinomycetes</taxon>
        <taxon>Kitasatosporales</taxon>
        <taxon>Streptomycetaceae</taxon>
        <taxon>Streptomyces</taxon>
    </lineage>
</organism>
<gene>
    <name evidence="2" type="ORF">FNH04_25385</name>
</gene>
<dbReference type="AlphaFoldDB" id="A0A5N8W6K7"/>